<feature type="transmembrane region" description="Helical" evidence="5">
    <location>
        <begin position="482"/>
        <end position="505"/>
    </location>
</feature>
<dbReference type="InterPro" id="IPR058649">
    <property type="entry name" value="CzcB_C"/>
</dbReference>
<keyword evidence="3" id="KW-0175">Coiled coil</keyword>
<dbReference type="InterPro" id="IPR006143">
    <property type="entry name" value="RND_pump_MFP"/>
</dbReference>
<dbReference type="EMBL" id="CP017675">
    <property type="protein sequence ID" value="APB34381.1"/>
    <property type="molecule type" value="Genomic_DNA"/>
</dbReference>
<feature type="domain" description="CusB-like beta-barrel" evidence="6">
    <location>
        <begin position="313"/>
        <end position="382"/>
    </location>
</feature>
<sequence length="550" mass="59087">MYFFDKLGNGLRTIGLGFNFFSTGFALTFAMGVLAHVGHGNEFQNDQKTQSSKTINVDGNMAKRLGLKTEVVQRQLLAFGVKITGQIETLPNQQVEVTTPVGGTVVRLLVKPGDTVQAGQAVAMMTSPELAELRTTAFDRQAEAIASVQQAQADLQLAQQNLTQQKRIVATDIQQAQTELNFAQERYEKDQELLEQGAIPRRQFLESESNLARIKASLAKAESSLPISEAKAQLQRAKSAVEVAQSRVSLSDKTYKTRLQQLGARPNADGTLTVTAPISGVVADQETTQGESGQDAGKKIMTIVNGRSVQVSGNIFEKDLGRISIGQRVRVRANGMPDRVFNGAINVVGAVVNGETRVIPVKAELDNSGGFLRPGMFVDLEVLTDRTPAAVLAIPKSAIVETNNNQRVVFVQNGHAFEPTEVILGRESGNFVEVTSGLFDGDWVVTQRANQLYAQSLRGGTTATADAHSEPATASTTNAAVLPWWVVIAAGGAIAAGTFFAGIYLGRRKYLQLAINPTLNGNGSSDYESEIYLSHTSQSEPVHSSKSPEG</sequence>
<protein>
    <submittedName>
        <fullName evidence="9">RND family efflux transporter MFP subunit</fullName>
    </submittedName>
</protein>
<keyword evidence="5" id="KW-0812">Transmembrane</keyword>
<feature type="domain" description="CzcB-like C-terminal circularly permuted SH3-like" evidence="8">
    <location>
        <begin position="392"/>
        <end position="447"/>
    </location>
</feature>
<organism evidence="9 10">
    <name type="scientific">Gloeomargarita lithophora Alchichica-D10</name>
    <dbReference type="NCBI Taxonomy" id="1188229"/>
    <lineage>
        <taxon>Bacteria</taxon>
        <taxon>Bacillati</taxon>
        <taxon>Cyanobacteriota</taxon>
        <taxon>Cyanophyceae</taxon>
        <taxon>Gloeomargaritales</taxon>
        <taxon>Gloeomargaritaceae</taxon>
        <taxon>Gloeomargarita</taxon>
    </lineage>
</organism>
<dbReference type="Gene3D" id="2.40.50.100">
    <property type="match status" value="1"/>
</dbReference>
<proteinExistence type="inferred from homology"/>
<keyword evidence="2" id="KW-0813">Transport</keyword>
<evidence type="ECO:0000313" key="10">
    <source>
        <dbReference type="Proteomes" id="UP000180235"/>
    </source>
</evidence>
<evidence type="ECO:0000256" key="4">
    <source>
        <dbReference type="SAM" id="MobiDB-lite"/>
    </source>
</evidence>
<dbReference type="Pfam" id="PF25975">
    <property type="entry name" value="CzcB_C"/>
    <property type="match status" value="1"/>
</dbReference>
<dbReference type="SUPFAM" id="SSF111369">
    <property type="entry name" value="HlyD-like secretion proteins"/>
    <property type="match status" value="1"/>
</dbReference>
<evidence type="ECO:0000313" key="9">
    <source>
        <dbReference type="EMBL" id="APB34381.1"/>
    </source>
</evidence>
<dbReference type="InterPro" id="IPR011053">
    <property type="entry name" value="Single_hybrid_motif"/>
</dbReference>
<evidence type="ECO:0000259" key="8">
    <source>
        <dbReference type="Pfam" id="PF25975"/>
    </source>
</evidence>
<evidence type="ECO:0000256" key="2">
    <source>
        <dbReference type="ARBA" id="ARBA00022448"/>
    </source>
</evidence>
<feature type="compositionally biased region" description="Polar residues" evidence="4">
    <location>
        <begin position="534"/>
        <end position="550"/>
    </location>
</feature>
<dbReference type="Proteomes" id="UP000180235">
    <property type="component" value="Chromosome"/>
</dbReference>
<accession>A0A1J0AEN1</accession>
<comment type="similarity">
    <text evidence="1">Belongs to the membrane fusion protein (MFP) (TC 8.A.1) family.</text>
</comment>
<reference evidence="9 10" key="1">
    <citation type="submission" date="2016-10" db="EMBL/GenBank/DDBJ databases">
        <title>Description of Gloeomargarita lithophora gen. nov., sp. nov., a thylakoid-bearing basal-branching cyanobacterium with intracellular carbonates, and proposal for Gloeomargaritales ord. nov.</title>
        <authorList>
            <person name="Moreira D."/>
            <person name="Tavera R."/>
            <person name="Benzerara K."/>
            <person name="Skouri-Panet F."/>
            <person name="Couradeau E."/>
            <person name="Gerard E."/>
            <person name="Loussert C."/>
            <person name="Novelo E."/>
            <person name="Zivanovic Y."/>
            <person name="Lopez-Garcia P."/>
        </authorList>
    </citation>
    <scope>NUCLEOTIDE SEQUENCE [LARGE SCALE GENOMIC DNA]</scope>
    <source>
        <strain evidence="9 10">D10</strain>
    </source>
</reference>
<evidence type="ECO:0000256" key="1">
    <source>
        <dbReference type="ARBA" id="ARBA00009477"/>
    </source>
</evidence>
<dbReference type="Gene3D" id="2.40.420.20">
    <property type="match status" value="1"/>
</dbReference>
<keyword evidence="5" id="KW-1133">Transmembrane helix</keyword>
<keyword evidence="5" id="KW-0472">Membrane</keyword>
<gene>
    <name evidence="9" type="primary">czcB</name>
    <name evidence="9" type="ORF">GlitD10_2055</name>
</gene>
<dbReference type="NCBIfam" id="TIGR01730">
    <property type="entry name" value="RND_mfp"/>
    <property type="match status" value="1"/>
</dbReference>
<dbReference type="PANTHER" id="PTHR30097">
    <property type="entry name" value="CATION EFFLUX SYSTEM PROTEIN CUSB"/>
    <property type="match status" value="1"/>
</dbReference>
<evidence type="ECO:0000259" key="6">
    <source>
        <dbReference type="Pfam" id="PF25954"/>
    </source>
</evidence>
<dbReference type="AlphaFoldDB" id="A0A1J0AEN1"/>
<dbReference type="GO" id="GO:0016020">
    <property type="term" value="C:membrane"/>
    <property type="evidence" value="ECO:0007669"/>
    <property type="project" value="InterPro"/>
</dbReference>
<dbReference type="InterPro" id="IPR051909">
    <property type="entry name" value="MFP_Cation_Efflux"/>
</dbReference>
<evidence type="ECO:0000256" key="5">
    <source>
        <dbReference type="SAM" id="Phobius"/>
    </source>
</evidence>
<evidence type="ECO:0000259" key="7">
    <source>
        <dbReference type="Pfam" id="PF25973"/>
    </source>
</evidence>
<dbReference type="InterPro" id="IPR058792">
    <property type="entry name" value="Beta-barrel_RND_2"/>
</dbReference>
<dbReference type="SUPFAM" id="SSF51230">
    <property type="entry name" value="Single hybrid motif"/>
    <property type="match status" value="1"/>
</dbReference>
<dbReference type="GO" id="GO:0015679">
    <property type="term" value="P:plasma membrane copper ion transport"/>
    <property type="evidence" value="ECO:0007669"/>
    <property type="project" value="TreeGrafter"/>
</dbReference>
<keyword evidence="10" id="KW-1185">Reference proteome</keyword>
<dbReference type="InterPro" id="IPR058647">
    <property type="entry name" value="BSH_CzcB-like"/>
</dbReference>
<dbReference type="RefSeq" id="WP_216634570.1">
    <property type="nucleotide sequence ID" value="NZ_CP017675.1"/>
</dbReference>
<dbReference type="FunFam" id="2.40.30.170:FF:000010">
    <property type="entry name" value="Efflux RND transporter periplasmic adaptor subunit"/>
    <property type="match status" value="1"/>
</dbReference>
<evidence type="ECO:0000256" key="3">
    <source>
        <dbReference type="SAM" id="Coils"/>
    </source>
</evidence>
<dbReference type="Pfam" id="PF25954">
    <property type="entry name" value="Beta-barrel_RND_2"/>
    <property type="match status" value="1"/>
</dbReference>
<name>A0A1J0AEN1_9CYAN</name>
<dbReference type="GO" id="GO:0022857">
    <property type="term" value="F:transmembrane transporter activity"/>
    <property type="evidence" value="ECO:0007669"/>
    <property type="project" value="InterPro"/>
</dbReference>
<dbReference type="KEGG" id="glt:GlitD10_2055"/>
<dbReference type="Pfam" id="PF25973">
    <property type="entry name" value="BSH_CzcB"/>
    <property type="match status" value="1"/>
</dbReference>
<dbReference type="GO" id="GO:0030313">
    <property type="term" value="C:cell envelope"/>
    <property type="evidence" value="ECO:0007669"/>
    <property type="project" value="TreeGrafter"/>
</dbReference>
<feature type="region of interest" description="Disordered" evidence="4">
    <location>
        <begin position="531"/>
        <end position="550"/>
    </location>
</feature>
<dbReference type="STRING" id="1188229.GlitD10_2055"/>
<dbReference type="PANTHER" id="PTHR30097:SF4">
    <property type="entry name" value="SLR6042 PROTEIN"/>
    <property type="match status" value="1"/>
</dbReference>
<dbReference type="Gene3D" id="2.40.30.170">
    <property type="match status" value="1"/>
</dbReference>
<dbReference type="GO" id="GO:0060003">
    <property type="term" value="P:copper ion export"/>
    <property type="evidence" value="ECO:0007669"/>
    <property type="project" value="TreeGrafter"/>
</dbReference>
<feature type="domain" description="CzcB-like barrel-sandwich hybrid" evidence="7">
    <location>
        <begin position="94"/>
        <end position="294"/>
    </location>
</feature>
<feature type="coiled-coil region" evidence="3">
    <location>
        <begin position="141"/>
        <end position="193"/>
    </location>
</feature>